<dbReference type="AlphaFoldDB" id="W1Q071"/>
<dbReference type="SUPFAM" id="SSF53474">
    <property type="entry name" value="alpha/beta-Hydrolases"/>
    <property type="match status" value="1"/>
</dbReference>
<dbReference type="Gene3D" id="3.40.50.1820">
    <property type="entry name" value="alpha/beta hydrolase"/>
    <property type="match status" value="1"/>
</dbReference>
<sequence>MASEQEQFGLCGPKHLTAYIDWSNPDHRRSVAASLVKGVYILQRDRQQNRSGHEALAPQWWTSLGFDLLRFLIDDADSSIFGAIYVRKYKENNAPNIVVAFRGTIPQGESFQRDFKLNLEILKNELHRTSRFEHSIQVVRSLVCHDQSLWLAGHSLGSALAMLVGRTMVESGLFLETYLFNPPFSSIPIDRIKNRRVREGLMIASSFVTAGLAVVLKKKSGGAKHAFLALEKWFPNLFVNPNDPICSAYIGYFEHRRKMEEIGASKIERLATQNSIGDLVSGAFGRESKPSHLVPSANLTVNLDHSKDFKSAHGIQQWWQPDLRFECTCHKHK</sequence>
<name>W1Q071_AMBTC</name>
<dbReference type="PANTHER" id="PTHR31479">
    <property type="entry name" value="ALPHA/BETA-HYDROLASES SUPERFAMILY PROTEIN"/>
    <property type="match status" value="1"/>
</dbReference>
<reference evidence="2" key="1">
    <citation type="journal article" date="2013" name="Science">
        <title>The Amborella genome and the evolution of flowering plants.</title>
        <authorList>
            <consortium name="Amborella Genome Project"/>
        </authorList>
    </citation>
    <scope>NUCLEOTIDE SEQUENCE [LARGE SCALE GENOMIC DNA]</scope>
</reference>
<dbReference type="Pfam" id="PF26363">
    <property type="entry name" value="Phospholipase-like"/>
    <property type="match status" value="1"/>
</dbReference>
<evidence type="ECO:0000313" key="2">
    <source>
        <dbReference type="Proteomes" id="UP000017836"/>
    </source>
</evidence>
<evidence type="ECO:0000313" key="1">
    <source>
        <dbReference type="EMBL" id="ERN14118.1"/>
    </source>
</evidence>
<dbReference type="eggNOG" id="ENOG502QWRG">
    <property type="taxonomic scope" value="Eukaryota"/>
</dbReference>
<protein>
    <submittedName>
        <fullName evidence="1">Uncharacterized protein</fullName>
    </submittedName>
</protein>
<accession>W1Q071</accession>
<keyword evidence="2" id="KW-1185">Reference proteome</keyword>
<dbReference type="Proteomes" id="UP000017836">
    <property type="component" value="Unassembled WGS sequence"/>
</dbReference>
<organism evidence="1 2">
    <name type="scientific">Amborella trichopoda</name>
    <dbReference type="NCBI Taxonomy" id="13333"/>
    <lineage>
        <taxon>Eukaryota</taxon>
        <taxon>Viridiplantae</taxon>
        <taxon>Streptophyta</taxon>
        <taxon>Embryophyta</taxon>
        <taxon>Tracheophyta</taxon>
        <taxon>Spermatophyta</taxon>
        <taxon>Magnoliopsida</taxon>
        <taxon>Amborellales</taxon>
        <taxon>Amborellaceae</taxon>
        <taxon>Amborella</taxon>
    </lineage>
</organism>
<proteinExistence type="predicted"/>
<dbReference type="Gramene" id="ERN14118">
    <property type="protein sequence ID" value="ERN14118"/>
    <property type="gene ID" value="AMTR_s00021p00242950"/>
</dbReference>
<dbReference type="OrthoDB" id="58570at2759"/>
<dbReference type="InterPro" id="IPR029058">
    <property type="entry name" value="AB_hydrolase_fold"/>
</dbReference>
<dbReference type="EMBL" id="KI392560">
    <property type="protein sequence ID" value="ERN14118.1"/>
    <property type="molecule type" value="Genomic_DNA"/>
</dbReference>
<gene>
    <name evidence="1" type="ORF">AMTR_s00021p00242950</name>
</gene>
<dbReference type="HOGENOM" id="CLU_042725_2_1_1"/>
<dbReference type="PANTHER" id="PTHR31479:SF2">
    <property type="entry name" value="ALPHA_BETA-HYDROLASES SUPERFAMILY PROTEIN"/>
    <property type="match status" value="1"/>
</dbReference>
<dbReference type="KEGG" id="atr:18442370"/>
<dbReference type="OMA" id="MTAMGKE"/>
<dbReference type="GO" id="GO:0006629">
    <property type="term" value="P:lipid metabolic process"/>
    <property type="evidence" value="ECO:0007669"/>
    <property type="project" value="InterPro"/>
</dbReference>